<reference evidence="2" key="1">
    <citation type="submission" date="2022-01" db="EMBL/GenBank/DDBJ databases">
        <title>Genome Sequence Resource for Two Populations of Ditylenchus destructor, the Migratory Endoparasitic Phytonematode.</title>
        <authorList>
            <person name="Zhang H."/>
            <person name="Lin R."/>
            <person name="Xie B."/>
        </authorList>
    </citation>
    <scope>NUCLEOTIDE SEQUENCE</scope>
    <source>
        <strain evidence="2">BazhouSP</strain>
    </source>
</reference>
<evidence type="ECO:0000259" key="1">
    <source>
        <dbReference type="PROSITE" id="PS50177"/>
    </source>
</evidence>
<dbReference type="Proteomes" id="UP001201812">
    <property type="component" value="Unassembled WGS sequence"/>
</dbReference>
<dbReference type="InterPro" id="IPR018222">
    <property type="entry name" value="Nuclear_transport_factor_2_euk"/>
</dbReference>
<gene>
    <name evidence="2" type="ORF">DdX_16575</name>
</gene>
<dbReference type="PROSITE" id="PS50177">
    <property type="entry name" value="NTF2_DOMAIN"/>
    <property type="match status" value="1"/>
</dbReference>
<dbReference type="EMBL" id="JAKKPZ010000138">
    <property type="protein sequence ID" value="KAI1700656.1"/>
    <property type="molecule type" value="Genomic_DNA"/>
</dbReference>
<comment type="caution">
    <text evidence="2">The sequence shown here is derived from an EMBL/GenBank/DDBJ whole genome shotgun (WGS) entry which is preliminary data.</text>
</comment>
<name>A0AAD4QZR7_9BILA</name>
<feature type="domain" description="NTF2" evidence="1">
    <location>
        <begin position="49"/>
        <end position="165"/>
    </location>
</feature>
<sequence>MNQSRPRKRKYEEDHAVRISRSPSRSGFDFNSFWQNGVIDHTTEDYERQASRFIDDYYLCPLLSATASPIDPHISASQYHTEDSMLTLDGTQIRGKVAIEHELVQFSRQHGFLWRTSISCQQLSDGSISGLAMGKFENSAQFYHFFMLKRNAAGAFYFSNEIFQHIGAQELKPNEEAFKKPMDELETELNPVQKRMRS</sequence>
<dbReference type="Pfam" id="PF02136">
    <property type="entry name" value="NTF2"/>
    <property type="match status" value="1"/>
</dbReference>
<protein>
    <recommendedName>
        <fullName evidence="1">NTF2 domain-containing protein</fullName>
    </recommendedName>
</protein>
<dbReference type="InterPro" id="IPR002075">
    <property type="entry name" value="NTF2_dom"/>
</dbReference>
<dbReference type="Gene3D" id="3.10.450.50">
    <property type="match status" value="1"/>
</dbReference>
<evidence type="ECO:0000313" key="3">
    <source>
        <dbReference type="Proteomes" id="UP001201812"/>
    </source>
</evidence>
<keyword evidence="3" id="KW-1185">Reference proteome</keyword>
<proteinExistence type="predicted"/>
<accession>A0AAD4QZR7</accession>
<dbReference type="AlphaFoldDB" id="A0AAD4QZR7"/>
<dbReference type="InterPro" id="IPR032710">
    <property type="entry name" value="NTF2-like_dom_sf"/>
</dbReference>
<evidence type="ECO:0000313" key="2">
    <source>
        <dbReference type="EMBL" id="KAI1700656.1"/>
    </source>
</evidence>
<dbReference type="SUPFAM" id="SSF54427">
    <property type="entry name" value="NTF2-like"/>
    <property type="match status" value="1"/>
</dbReference>
<organism evidence="2 3">
    <name type="scientific">Ditylenchus destructor</name>
    <dbReference type="NCBI Taxonomy" id="166010"/>
    <lineage>
        <taxon>Eukaryota</taxon>
        <taxon>Metazoa</taxon>
        <taxon>Ecdysozoa</taxon>
        <taxon>Nematoda</taxon>
        <taxon>Chromadorea</taxon>
        <taxon>Rhabditida</taxon>
        <taxon>Tylenchina</taxon>
        <taxon>Tylenchomorpha</taxon>
        <taxon>Sphaerularioidea</taxon>
        <taxon>Anguinidae</taxon>
        <taxon>Anguininae</taxon>
        <taxon>Ditylenchus</taxon>
    </lineage>
</organism>